<protein>
    <submittedName>
        <fullName evidence="2">Uncharacterized protein</fullName>
    </submittedName>
</protein>
<accession>A0AAN7N6V4</accession>
<name>A0AAN7N6V4_MYCAM</name>
<keyword evidence="1" id="KW-0472">Membrane</keyword>
<evidence type="ECO:0000313" key="3">
    <source>
        <dbReference type="Proteomes" id="UP001333110"/>
    </source>
</evidence>
<keyword evidence="1" id="KW-1133">Transmembrane helix</keyword>
<feature type="transmembrane region" description="Helical" evidence="1">
    <location>
        <begin position="307"/>
        <end position="326"/>
    </location>
</feature>
<keyword evidence="1" id="KW-0812">Transmembrane</keyword>
<reference evidence="2 3" key="1">
    <citation type="journal article" date="2023" name="J. Hered.">
        <title>Chromosome-level genome of the wood stork (Mycteria americana) provides insight into avian chromosome evolution.</title>
        <authorList>
            <person name="Flamio R. Jr."/>
            <person name="Ramstad K.M."/>
        </authorList>
    </citation>
    <scope>NUCLEOTIDE SEQUENCE [LARGE SCALE GENOMIC DNA]</scope>
    <source>
        <strain evidence="2">JAX WOST 10</strain>
    </source>
</reference>
<organism evidence="2 3">
    <name type="scientific">Mycteria americana</name>
    <name type="common">Wood stork</name>
    <dbReference type="NCBI Taxonomy" id="33587"/>
    <lineage>
        <taxon>Eukaryota</taxon>
        <taxon>Metazoa</taxon>
        <taxon>Chordata</taxon>
        <taxon>Craniata</taxon>
        <taxon>Vertebrata</taxon>
        <taxon>Euteleostomi</taxon>
        <taxon>Archelosauria</taxon>
        <taxon>Archosauria</taxon>
        <taxon>Dinosauria</taxon>
        <taxon>Saurischia</taxon>
        <taxon>Theropoda</taxon>
        <taxon>Coelurosauria</taxon>
        <taxon>Aves</taxon>
        <taxon>Neognathae</taxon>
        <taxon>Neoaves</taxon>
        <taxon>Aequornithes</taxon>
        <taxon>Ciconiiformes</taxon>
        <taxon>Ciconiidae</taxon>
        <taxon>Mycteria</taxon>
    </lineage>
</organism>
<dbReference type="EMBL" id="JAUNZN010000071">
    <property type="protein sequence ID" value="KAK4805581.1"/>
    <property type="molecule type" value="Genomic_DNA"/>
</dbReference>
<dbReference type="AlphaFoldDB" id="A0AAN7N6V4"/>
<evidence type="ECO:0000313" key="2">
    <source>
        <dbReference type="EMBL" id="KAK4805581.1"/>
    </source>
</evidence>
<gene>
    <name evidence="2" type="ORF">QYF61_009346</name>
</gene>
<evidence type="ECO:0000256" key="1">
    <source>
        <dbReference type="SAM" id="Phobius"/>
    </source>
</evidence>
<proteinExistence type="predicted"/>
<sequence length="328" mass="37056">MYRSIRFLLRHKTEFLRNDTGNDTSTPPLEIRLTIGGSLILLTGVIIASVNQIQFTSIIREGNESTLLTEFRKRHPVNFTYDPTDGKATAFVLTICNASVYTIYPIVALGLNPNGTVLHPLEHRVWAQRNGNKWQTIGFICESNTIKGQDICLDTEQNVCHLEIHPDETPETVLVYVGNGCACMRTLCDSIVTDTTTVETYTHSNICVCNSNNIMGCNFNYSAPVTSHQLIQCNYTLHRDLLPTPTTVAHDDLSQLLKRTRNNGQRTLITIHHNAERIHPVPERVKKDGEHHWWETVFGWSPTATGILNLMLHPTVVLLVLTYYVYCL</sequence>
<dbReference type="Proteomes" id="UP001333110">
    <property type="component" value="Unassembled WGS sequence"/>
</dbReference>
<comment type="caution">
    <text evidence="2">The sequence shown here is derived from an EMBL/GenBank/DDBJ whole genome shotgun (WGS) entry which is preliminary data.</text>
</comment>
<keyword evidence="3" id="KW-1185">Reference proteome</keyword>